<dbReference type="PANTHER" id="PTHR43539:SF24">
    <property type="entry name" value="FAD_NAD(P)-BINDING DOMAIN-CONTAINING PROTEIN-RELATED"/>
    <property type="match status" value="1"/>
</dbReference>
<evidence type="ECO:0000313" key="5">
    <source>
        <dbReference type="Proteomes" id="UP001365128"/>
    </source>
</evidence>
<evidence type="ECO:0000256" key="1">
    <source>
        <dbReference type="ARBA" id="ARBA00022630"/>
    </source>
</evidence>
<gene>
    <name evidence="4" type="ORF">IWX46DRAFT_323448</name>
</gene>
<dbReference type="InterPro" id="IPR036188">
    <property type="entry name" value="FAD/NAD-bd_sf"/>
</dbReference>
<dbReference type="EMBL" id="JBBPDW010000045">
    <property type="protein sequence ID" value="KAK7533618.1"/>
    <property type="molecule type" value="Genomic_DNA"/>
</dbReference>
<name>A0ABR1LEF5_9PEZI</name>
<keyword evidence="1" id="KW-0285">Flavoprotein</keyword>
<organism evidence="4 5">
    <name type="scientific">Phyllosticta citricarpa</name>
    <dbReference type="NCBI Taxonomy" id="55181"/>
    <lineage>
        <taxon>Eukaryota</taxon>
        <taxon>Fungi</taxon>
        <taxon>Dikarya</taxon>
        <taxon>Ascomycota</taxon>
        <taxon>Pezizomycotina</taxon>
        <taxon>Dothideomycetes</taxon>
        <taxon>Dothideomycetes incertae sedis</taxon>
        <taxon>Botryosphaeriales</taxon>
        <taxon>Phyllostictaceae</taxon>
        <taxon>Phyllosticta</taxon>
    </lineage>
</organism>
<protein>
    <submittedName>
        <fullName evidence="4">Flavin-containing monooxygenase</fullName>
    </submittedName>
</protein>
<keyword evidence="2" id="KW-0274">FAD</keyword>
<keyword evidence="5" id="KW-1185">Reference proteome</keyword>
<evidence type="ECO:0000256" key="2">
    <source>
        <dbReference type="ARBA" id="ARBA00022827"/>
    </source>
</evidence>
<dbReference type="Gene3D" id="3.50.50.60">
    <property type="entry name" value="FAD/NAD(P)-binding domain"/>
    <property type="match status" value="1"/>
</dbReference>
<dbReference type="Pfam" id="PF00743">
    <property type="entry name" value="FMO-like"/>
    <property type="match status" value="1"/>
</dbReference>
<keyword evidence="3" id="KW-0560">Oxidoreductase</keyword>
<evidence type="ECO:0000256" key="3">
    <source>
        <dbReference type="ARBA" id="ARBA00023002"/>
    </source>
</evidence>
<dbReference type="GO" id="GO:0004497">
    <property type="term" value="F:monooxygenase activity"/>
    <property type="evidence" value="ECO:0007669"/>
    <property type="project" value="UniProtKB-KW"/>
</dbReference>
<sequence length="636" mass="70349">MLATDSIHTIQLPNFTPKHPSIAPSSPTEITTKWFAAFQDVLANPATLGSRLPTIFHPDCWWRDKLGLSWDFRTLRGIDAVRDYLLKYQPSLKLRPESLAKPGTRYTPQIDVPMEGLEWIEAMFDWETTIGRGKGIIRLAQREDGQWKGYMVYTTLEEIKGHEEQIGHRRPHGGRNSLVGGGNWAERREREKEFVDEEPTVICIGAGQAGLNMAARFKALGVPCLVIDQNDRIGDNWRKRYRTLVTHDPAHFTHMAYLPFPPTWPIFTPKDKLADWFESYASLLELNVWMRTTITESSYDDATHKWTVTVVRRDAEGNTTTRIMHPKHIIMCTGHSGKPKVPNFPNQAAFQGKLYHGSEHKDASLIPASELANKRIVVVGTGNSGHDIAQNYHEAGAGSVTMLQRRGTYVISALDGKGIFMMHEGLYDEGGPPTQDADVYGESLPNAVHFALNVDFTRRVAKAEAAVLAGLDKAGFARDAGPDGSGLMRKYLTRGGGYYIDVGASQLVADGKIKVVRSEGGIASFSPTGLVLADGHDTHLPADVVVLATGYDNMKTSVAKALGEEHAARCADVWDLDAEGEIRTMWRPSGHPGLWFCGGNLAMCRIHSRTLALQILACEVGLNRQDEPCRSMVQAA</sequence>
<evidence type="ECO:0000313" key="4">
    <source>
        <dbReference type="EMBL" id="KAK7533618.1"/>
    </source>
</evidence>
<dbReference type="SUPFAM" id="SSF51905">
    <property type="entry name" value="FAD/NAD(P)-binding domain"/>
    <property type="match status" value="1"/>
</dbReference>
<reference evidence="4 5" key="1">
    <citation type="submission" date="2024-04" db="EMBL/GenBank/DDBJ databases">
        <title>Phyllosticta paracitricarpa is synonymous to the EU quarantine fungus P. citricarpa based on phylogenomic analyses.</title>
        <authorList>
            <consortium name="Lawrence Berkeley National Laboratory"/>
            <person name="Van Ingen-Buijs V.A."/>
            <person name="Van Westerhoven A.C."/>
            <person name="Haridas S."/>
            <person name="Skiadas P."/>
            <person name="Martin F."/>
            <person name="Groenewald J.Z."/>
            <person name="Crous P.W."/>
            <person name="Seidl M.F."/>
        </authorList>
    </citation>
    <scope>NUCLEOTIDE SEQUENCE [LARGE SCALE GENOMIC DNA]</scope>
    <source>
        <strain evidence="4 5">CBS 122670</strain>
    </source>
</reference>
<dbReference type="InterPro" id="IPR020946">
    <property type="entry name" value="Flavin_mOase-like"/>
</dbReference>
<accession>A0ABR1LEF5</accession>
<keyword evidence="4" id="KW-0503">Monooxygenase</keyword>
<comment type="caution">
    <text evidence="4">The sequence shown here is derived from an EMBL/GenBank/DDBJ whole genome shotgun (WGS) entry which is preliminary data.</text>
</comment>
<dbReference type="InterPro" id="IPR050982">
    <property type="entry name" value="Auxin_biosynth/cation_transpt"/>
</dbReference>
<dbReference type="Proteomes" id="UP001365128">
    <property type="component" value="Unassembled WGS sequence"/>
</dbReference>
<proteinExistence type="predicted"/>
<dbReference type="PANTHER" id="PTHR43539">
    <property type="entry name" value="FLAVIN-BINDING MONOOXYGENASE-LIKE PROTEIN (AFU_ORTHOLOGUE AFUA_4G09220)"/>
    <property type="match status" value="1"/>
</dbReference>